<proteinExistence type="predicted"/>
<dbReference type="CDD" id="cd01736">
    <property type="entry name" value="LSm14_N"/>
    <property type="match status" value="1"/>
</dbReference>
<dbReference type="InParanoid" id="A0A2R5GNR1"/>
<feature type="short sequence motif" description="FFD box" evidence="1">
    <location>
        <begin position="294"/>
        <end position="309"/>
    </location>
</feature>
<dbReference type="AlphaFoldDB" id="A0A2R5GNR1"/>
<feature type="compositionally biased region" description="Low complexity" evidence="2">
    <location>
        <begin position="95"/>
        <end position="121"/>
    </location>
</feature>
<feature type="region of interest" description="Disordered" evidence="2">
    <location>
        <begin position="332"/>
        <end position="424"/>
    </location>
</feature>
<dbReference type="SMART" id="SM01199">
    <property type="entry name" value="FDF"/>
    <property type="match status" value="1"/>
</dbReference>
<dbReference type="Pfam" id="PF09532">
    <property type="entry name" value="FDF"/>
    <property type="match status" value="1"/>
</dbReference>
<dbReference type="Pfam" id="PF12701">
    <property type="entry name" value="LSM14"/>
    <property type="match status" value="1"/>
</dbReference>
<feature type="compositionally biased region" description="Gly residues" evidence="2">
    <location>
        <begin position="365"/>
        <end position="377"/>
    </location>
</feature>
<feature type="region of interest" description="Disordered" evidence="2">
    <location>
        <begin position="93"/>
        <end position="220"/>
    </location>
</feature>
<dbReference type="OrthoDB" id="21539at2759"/>
<name>A0A2R5GNR1_9STRA</name>
<dbReference type="PROSITE" id="PS51513">
    <property type="entry name" value="FFD"/>
    <property type="match status" value="1"/>
</dbReference>
<dbReference type="InterPro" id="IPR025609">
    <property type="entry name" value="Lsm14-like_N"/>
</dbReference>
<dbReference type="Gene3D" id="2.30.30.100">
    <property type="match status" value="1"/>
</dbReference>
<dbReference type="PANTHER" id="PTHR13586:SF0">
    <property type="entry name" value="TRAILER HITCH, ISOFORM H"/>
    <property type="match status" value="1"/>
</dbReference>
<evidence type="ECO:0000256" key="2">
    <source>
        <dbReference type="SAM" id="MobiDB-lite"/>
    </source>
</evidence>
<evidence type="ECO:0000313" key="7">
    <source>
        <dbReference type="Proteomes" id="UP000241890"/>
    </source>
</evidence>
<dbReference type="EMBL" id="BEYU01000110">
    <property type="protein sequence ID" value="GBG31939.1"/>
    <property type="molecule type" value="Genomic_DNA"/>
</dbReference>
<dbReference type="GO" id="GO:0034063">
    <property type="term" value="P:stress granule assembly"/>
    <property type="evidence" value="ECO:0007669"/>
    <property type="project" value="TreeGrafter"/>
</dbReference>
<dbReference type="PROSITE" id="PS51512">
    <property type="entry name" value="DFDF"/>
    <property type="match status" value="1"/>
</dbReference>
<evidence type="ECO:0000259" key="3">
    <source>
        <dbReference type="PROSITE" id="PS51512"/>
    </source>
</evidence>
<reference evidence="6 7" key="1">
    <citation type="submission" date="2017-12" db="EMBL/GenBank/DDBJ databases">
        <title>Sequencing, de novo assembly and annotation of complete genome of a new Thraustochytrid species, strain FCC1311.</title>
        <authorList>
            <person name="Sedici K."/>
            <person name="Godart F."/>
            <person name="Aiese Cigliano R."/>
            <person name="Sanseverino W."/>
            <person name="Barakat M."/>
            <person name="Ortet P."/>
            <person name="Marechal E."/>
            <person name="Cagnac O."/>
            <person name="Amato A."/>
        </authorList>
    </citation>
    <scope>NUCLEOTIDE SEQUENCE [LARGE SCALE GENOMIC DNA]</scope>
</reference>
<dbReference type="InterPro" id="IPR010920">
    <property type="entry name" value="LSM_dom_sf"/>
</dbReference>
<feature type="domain" description="FFD box profile" evidence="4">
    <location>
        <begin position="294"/>
        <end position="309"/>
    </location>
</feature>
<evidence type="ECO:0000313" key="6">
    <source>
        <dbReference type="EMBL" id="GBG31939.1"/>
    </source>
</evidence>
<dbReference type="InterPro" id="IPR047575">
    <property type="entry name" value="Sm"/>
</dbReference>
<dbReference type="InterPro" id="IPR019050">
    <property type="entry name" value="FDF_dom"/>
</dbReference>
<dbReference type="PANTHER" id="PTHR13586">
    <property type="entry name" value="SCD6 PROTEIN-RELATED"/>
    <property type="match status" value="1"/>
</dbReference>
<dbReference type="SMART" id="SM01271">
    <property type="entry name" value="LSM14"/>
    <property type="match status" value="1"/>
</dbReference>
<feature type="compositionally biased region" description="Low complexity" evidence="2">
    <location>
        <begin position="141"/>
        <end position="168"/>
    </location>
</feature>
<dbReference type="PROSITE" id="PS52002">
    <property type="entry name" value="SM"/>
    <property type="match status" value="1"/>
</dbReference>
<evidence type="ECO:0000259" key="5">
    <source>
        <dbReference type="PROSITE" id="PS52002"/>
    </source>
</evidence>
<protein>
    <submittedName>
        <fullName evidence="6">Protein LSM14-like A</fullName>
    </submittedName>
</protein>
<feature type="compositionally biased region" description="Basic residues" evidence="2">
    <location>
        <begin position="343"/>
        <end position="364"/>
    </location>
</feature>
<dbReference type="FunCoup" id="A0A2R5GNR1">
    <property type="interactions" value="11"/>
</dbReference>
<gene>
    <name evidence="6" type="ORF">FCC1311_081642</name>
</gene>
<dbReference type="GO" id="GO:0033962">
    <property type="term" value="P:P-body assembly"/>
    <property type="evidence" value="ECO:0007669"/>
    <property type="project" value="TreeGrafter"/>
</dbReference>
<sequence>MSRPYIGARISLVSKSEVRYEGVLYNINTQDSTVALQNVQAFGTEGRRKDGPQIPPNTELFEYVIFKGADIKDLEVREAAPTPAFEDPAIVQSKTAAPQHPAQPHAQPQQTQTQMPAATAPPTSPPLLSPLQPQSIPPPSTAQQPAPKQQEQPAQQQQQQHQQQQQQHQQREGHSRHQPRRRGQSNGRGPKQDFHHQHQQQQQQSQPHRRGGRSDVGLGSHLLGMKTRDAVGDVKLDESATFDFASMNEKFDKAGEFAKLSLEDNQTRNPNTGEFGNGSEAYASGANADEDQVGGYSKSSFFDTISCDITDRENGKRHGLYGQKERDLNKETFGATGLNHGNNRYRNRRGGHRGRGRGRGRGGRGGRGGYAGNGRNDGGYHNNAGRGRGGYRGVSNVPKHNSGSGNSGHQQSSSGQVTFTNAFT</sequence>
<keyword evidence="7" id="KW-1185">Reference proteome</keyword>
<dbReference type="SUPFAM" id="SSF50182">
    <property type="entry name" value="Sm-like ribonucleoproteins"/>
    <property type="match status" value="1"/>
</dbReference>
<dbReference type="Proteomes" id="UP000241890">
    <property type="component" value="Unassembled WGS sequence"/>
</dbReference>
<accession>A0A2R5GNR1</accession>
<evidence type="ECO:0000259" key="4">
    <source>
        <dbReference type="PROSITE" id="PS51513"/>
    </source>
</evidence>
<feature type="domain" description="DFDF" evidence="3">
    <location>
        <begin position="230"/>
        <end position="266"/>
    </location>
</feature>
<dbReference type="GO" id="GO:0003729">
    <property type="term" value="F:mRNA binding"/>
    <property type="evidence" value="ECO:0007669"/>
    <property type="project" value="TreeGrafter"/>
</dbReference>
<organism evidence="6 7">
    <name type="scientific">Hondaea fermentalgiana</name>
    <dbReference type="NCBI Taxonomy" id="2315210"/>
    <lineage>
        <taxon>Eukaryota</taxon>
        <taxon>Sar</taxon>
        <taxon>Stramenopiles</taxon>
        <taxon>Bigyra</taxon>
        <taxon>Labyrinthulomycetes</taxon>
        <taxon>Thraustochytrida</taxon>
        <taxon>Thraustochytriidae</taxon>
        <taxon>Hondaea</taxon>
    </lineage>
</organism>
<feature type="compositionally biased region" description="Low complexity" evidence="2">
    <location>
        <begin position="400"/>
        <end position="416"/>
    </location>
</feature>
<dbReference type="InterPro" id="IPR025761">
    <property type="entry name" value="FFD_box"/>
</dbReference>
<dbReference type="InterPro" id="IPR025762">
    <property type="entry name" value="DFDF"/>
</dbReference>
<evidence type="ECO:0000256" key="1">
    <source>
        <dbReference type="PROSITE-ProRule" id="PRU00846"/>
    </source>
</evidence>
<dbReference type="GO" id="GO:0000932">
    <property type="term" value="C:P-body"/>
    <property type="evidence" value="ECO:0007669"/>
    <property type="project" value="TreeGrafter"/>
</dbReference>
<feature type="domain" description="Sm" evidence="5">
    <location>
        <begin position="1"/>
        <end position="80"/>
    </location>
</feature>
<comment type="caution">
    <text evidence="6">The sequence shown here is derived from an EMBL/GenBank/DDBJ whole genome shotgun (WGS) entry which is preliminary data.</text>
</comment>